<feature type="transmembrane region" description="Helical" evidence="1">
    <location>
        <begin position="272"/>
        <end position="290"/>
    </location>
</feature>
<dbReference type="OrthoDB" id="7348799at2"/>
<proteinExistence type="predicted"/>
<dbReference type="SUPFAM" id="SSF48317">
    <property type="entry name" value="Acid phosphatase/Vanadium-dependent haloperoxidase"/>
    <property type="match status" value="1"/>
</dbReference>
<evidence type="ECO:0000313" key="4">
    <source>
        <dbReference type="Proteomes" id="UP000217265"/>
    </source>
</evidence>
<accession>A0A290QAE1</accession>
<reference evidence="3 4" key="1">
    <citation type="submission" date="2017-09" db="EMBL/GenBank/DDBJ databases">
        <title>Complete genome sequence of Verrucomicrobial strain HZ-65, isolated from freshwater.</title>
        <authorList>
            <person name="Choi A."/>
        </authorList>
    </citation>
    <scope>NUCLEOTIDE SEQUENCE [LARGE SCALE GENOMIC DNA]</scope>
    <source>
        <strain evidence="3 4">HZ-65</strain>
    </source>
</reference>
<keyword evidence="1" id="KW-0472">Membrane</keyword>
<organism evidence="3 4">
    <name type="scientific">Nibricoccus aquaticus</name>
    <dbReference type="NCBI Taxonomy" id="2576891"/>
    <lineage>
        <taxon>Bacteria</taxon>
        <taxon>Pseudomonadati</taxon>
        <taxon>Verrucomicrobiota</taxon>
        <taxon>Opitutia</taxon>
        <taxon>Opitutales</taxon>
        <taxon>Opitutaceae</taxon>
        <taxon>Nibricoccus</taxon>
    </lineage>
</organism>
<keyword evidence="1" id="KW-0812">Transmembrane</keyword>
<feature type="transmembrane region" description="Helical" evidence="1">
    <location>
        <begin position="77"/>
        <end position="100"/>
    </location>
</feature>
<dbReference type="AlphaFoldDB" id="A0A290QAE1"/>
<dbReference type="EMBL" id="CP023344">
    <property type="protein sequence ID" value="ATC64170.1"/>
    <property type="molecule type" value="Genomic_DNA"/>
</dbReference>
<evidence type="ECO:0000313" key="3">
    <source>
        <dbReference type="EMBL" id="ATC64170.1"/>
    </source>
</evidence>
<dbReference type="Proteomes" id="UP000217265">
    <property type="component" value="Chromosome"/>
</dbReference>
<dbReference type="Gene3D" id="1.20.144.10">
    <property type="entry name" value="Phosphatidic acid phosphatase type 2/haloperoxidase"/>
    <property type="match status" value="1"/>
</dbReference>
<protein>
    <recommendedName>
        <fullName evidence="2">Phosphatidic acid phosphatase type 2/haloperoxidase domain-containing protein</fullName>
    </recommendedName>
</protein>
<evidence type="ECO:0000256" key="1">
    <source>
        <dbReference type="SAM" id="Phobius"/>
    </source>
</evidence>
<feature type="transmembrane region" description="Helical" evidence="1">
    <location>
        <begin position="164"/>
        <end position="186"/>
    </location>
</feature>
<evidence type="ECO:0000259" key="2">
    <source>
        <dbReference type="Pfam" id="PF01569"/>
    </source>
</evidence>
<feature type="domain" description="Phosphatidic acid phosphatase type 2/haloperoxidase" evidence="2">
    <location>
        <begin position="165"/>
        <end position="294"/>
    </location>
</feature>
<dbReference type="KEGG" id="vbh:CMV30_09490"/>
<gene>
    <name evidence="3" type="ORF">CMV30_09490</name>
</gene>
<keyword evidence="4" id="KW-1185">Reference proteome</keyword>
<keyword evidence="1" id="KW-1133">Transmembrane helix</keyword>
<dbReference type="InterPro" id="IPR000326">
    <property type="entry name" value="PAP2/HPO"/>
</dbReference>
<dbReference type="CDD" id="cd03396">
    <property type="entry name" value="PAP2_like_6"/>
    <property type="match status" value="1"/>
</dbReference>
<sequence>MGAPTSPSASENLTLTTPASSLRRFPFLRPVRLLWPSQTPGTYPQPPTFAPFASSRDTLRFSPHSVNSAPLNLARTLWPALALLAGALALFELTSIDLLLQDHLYNFTTRQWLIDGTAPLPRLFFYQAPKIFLILFAVSLLALLLGPARWRTFFHFPSPTDRRALLAVLLTLASGPALIGIGKAVTNIFCPSEISRYGGDVAYIRVFECYPPGQRPARRGRCFPAGHASGGFALLSLAALARTRRGQLTGISIGLALGGIMGVYQMLKGAHYLSHTVITALASWLIFLLWHHLATRLPLKASHPSTA</sequence>
<name>A0A290QAE1_9BACT</name>
<feature type="transmembrane region" description="Helical" evidence="1">
    <location>
        <begin position="131"/>
        <end position="152"/>
    </location>
</feature>
<dbReference type="Pfam" id="PF01569">
    <property type="entry name" value="PAP2"/>
    <property type="match status" value="1"/>
</dbReference>
<dbReference type="InterPro" id="IPR036938">
    <property type="entry name" value="PAP2/HPO_sf"/>
</dbReference>
<feature type="transmembrane region" description="Helical" evidence="1">
    <location>
        <begin position="248"/>
        <end position="266"/>
    </location>
</feature>